<evidence type="ECO:0000256" key="3">
    <source>
        <dbReference type="ARBA" id="ARBA00023163"/>
    </source>
</evidence>
<accession>A0A5Q5BHT2</accession>
<dbReference type="Gene3D" id="3.30.450.40">
    <property type="match status" value="1"/>
</dbReference>
<feature type="domain" description="HTH iclR-type" evidence="4">
    <location>
        <begin position="52"/>
        <end position="113"/>
    </location>
</feature>
<evidence type="ECO:0000259" key="4">
    <source>
        <dbReference type="PROSITE" id="PS51077"/>
    </source>
</evidence>
<dbReference type="KEGG" id="mmc:Mmcs_1621"/>
<organism evidence="6">
    <name type="scientific">Mycobacterium sp. (strain MCS)</name>
    <dbReference type="NCBI Taxonomy" id="164756"/>
    <lineage>
        <taxon>Bacteria</taxon>
        <taxon>Bacillati</taxon>
        <taxon>Actinomycetota</taxon>
        <taxon>Actinomycetes</taxon>
        <taxon>Mycobacteriales</taxon>
        <taxon>Mycobacteriaceae</taxon>
        <taxon>Mycobacterium</taxon>
    </lineage>
</organism>
<protein>
    <submittedName>
        <fullName evidence="6">Transcriptional regulator PhtR</fullName>
    </submittedName>
</protein>
<dbReference type="SUPFAM" id="SSF46785">
    <property type="entry name" value="Winged helix' DNA-binding domain"/>
    <property type="match status" value="1"/>
</dbReference>
<dbReference type="PROSITE" id="PS51078">
    <property type="entry name" value="ICLR_ED"/>
    <property type="match status" value="1"/>
</dbReference>
<dbReference type="Pfam" id="PF01614">
    <property type="entry name" value="IclR_C"/>
    <property type="match status" value="1"/>
</dbReference>
<evidence type="ECO:0000256" key="1">
    <source>
        <dbReference type="ARBA" id="ARBA00023015"/>
    </source>
</evidence>
<reference evidence="6" key="1">
    <citation type="submission" date="2006-06" db="EMBL/GenBank/DDBJ databases">
        <title>Complete sequence of chromosome of Mycobacterium sp. MCS.</title>
        <authorList>
            <consortium name="US DOE Joint Genome Institute"/>
            <person name="Copeland A."/>
            <person name="Lucas S."/>
            <person name="Lapidus A."/>
            <person name="Barry K."/>
            <person name="Detter J.C."/>
            <person name="Glavina del Rio T."/>
            <person name="Hammon N."/>
            <person name="Israni S."/>
            <person name="Dalin E."/>
            <person name="Tice H."/>
            <person name="Pitluck S."/>
            <person name="Martinez M."/>
            <person name="Schmutz J."/>
            <person name="Larimer F."/>
            <person name="Land M."/>
            <person name="Hauser L."/>
            <person name="Kyrpides N."/>
            <person name="Kim E."/>
            <person name="Miller C.D."/>
            <person name="Hughes J.E."/>
            <person name="Anderson A.J."/>
            <person name="Sims R.C."/>
            <person name="Richardson P."/>
        </authorList>
    </citation>
    <scope>NUCLEOTIDE SEQUENCE [LARGE SCALE GENOMIC DNA]</scope>
    <source>
        <strain evidence="6">MCS</strain>
    </source>
</reference>
<dbReference type="GO" id="GO:0045892">
    <property type="term" value="P:negative regulation of DNA-templated transcription"/>
    <property type="evidence" value="ECO:0007669"/>
    <property type="project" value="TreeGrafter"/>
</dbReference>
<dbReference type="InterPro" id="IPR014757">
    <property type="entry name" value="Tscrpt_reg_IclR_C"/>
</dbReference>
<dbReference type="Pfam" id="PF09339">
    <property type="entry name" value="HTH_IclR"/>
    <property type="match status" value="1"/>
</dbReference>
<dbReference type="InterPro" id="IPR050707">
    <property type="entry name" value="HTH_MetabolicPath_Reg"/>
</dbReference>
<dbReference type="GO" id="GO:0003677">
    <property type="term" value="F:DNA binding"/>
    <property type="evidence" value="ECO:0007669"/>
    <property type="project" value="UniProtKB-KW"/>
</dbReference>
<dbReference type="AlphaFoldDB" id="A0A5Q5BHT2"/>
<dbReference type="EMBL" id="CP000384">
    <property type="protein sequence ID" value="ABG07732.1"/>
    <property type="molecule type" value="Genomic_DNA"/>
</dbReference>
<keyword evidence="3" id="KW-0804">Transcription</keyword>
<dbReference type="InterPro" id="IPR036390">
    <property type="entry name" value="WH_DNA-bd_sf"/>
</dbReference>
<dbReference type="InterPro" id="IPR005471">
    <property type="entry name" value="Tscrpt_reg_IclR_N"/>
</dbReference>
<name>A0A5Q5BHT2_MYCSS</name>
<dbReference type="PANTHER" id="PTHR30136">
    <property type="entry name" value="HELIX-TURN-HELIX TRANSCRIPTIONAL REGULATOR, ICLR FAMILY"/>
    <property type="match status" value="1"/>
</dbReference>
<evidence type="ECO:0000256" key="2">
    <source>
        <dbReference type="ARBA" id="ARBA00023125"/>
    </source>
</evidence>
<dbReference type="PANTHER" id="PTHR30136:SF35">
    <property type="entry name" value="HTH-TYPE TRANSCRIPTIONAL REGULATOR RV1719"/>
    <property type="match status" value="1"/>
</dbReference>
<dbReference type="Gene3D" id="1.10.10.10">
    <property type="entry name" value="Winged helix-like DNA-binding domain superfamily/Winged helix DNA-binding domain"/>
    <property type="match status" value="1"/>
</dbReference>
<dbReference type="InterPro" id="IPR029016">
    <property type="entry name" value="GAF-like_dom_sf"/>
</dbReference>
<keyword evidence="1" id="KW-0805">Transcription regulation</keyword>
<gene>
    <name evidence="6" type="ordered locus">Mmcs_1621</name>
</gene>
<dbReference type="GO" id="GO:0003700">
    <property type="term" value="F:DNA-binding transcription factor activity"/>
    <property type="evidence" value="ECO:0007669"/>
    <property type="project" value="TreeGrafter"/>
</dbReference>
<keyword evidence="2" id="KW-0238">DNA-binding</keyword>
<dbReference type="SUPFAM" id="SSF55781">
    <property type="entry name" value="GAF domain-like"/>
    <property type="match status" value="1"/>
</dbReference>
<feature type="domain" description="IclR-ED" evidence="5">
    <location>
        <begin position="114"/>
        <end position="297"/>
    </location>
</feature>
<dbReference type="PROSITE" id="PS51077">
    <property type="entry name" value="HTH_ICLR"/>
    <property type="match status" value="1"/>
</dbReference>
<dbReference type="SMART" id="SM00346">
    <property type="entry name" value="HTH_ICLR"/>
    <property type="match status" value="1"/>
</dbReference>
<evidence type="ECO:0000313" key="6">
    <source>
        <dbReference type="EMBL" id="ABG07732.1"/>
    </source>
</evidence>
<dbReference type="InterPro" id="IPR036388">
    <property type="entry name" value="WH-like_DNA-bd_sf"/>
</dbReference>
<evidence type="ECO:0000259" key="5">
    <source>
        <dbReference type="PROSITE" id="PS51078"/>
    </source>
</evidence>
<sequence length="297" mass="32013">MQEGDFSSAGTRVVAIRRAAFGPLRGTLSVMQKPPLAGMEHDSTGKPPQYPIESVDNALRLLLLLGERSEIRLTDASEYLRVASSTAHRLLSMLQYRGFVRQDPASKAYQPGPSLTNVAFAVHSRMDIPRTAAPILRQLVDTLQETVHVGTLDGRLVRFIAALESPSAVRVISRLGSTRPAHCTSTGKVLLAGLSDDELDQLYPDPHLEPLTEHSVRTLTELRAQLAEVRKSGFAISRQESEEGVASVAVAVPQSGSGIRLALNASAPSYRFRPSDVRKACSALTDAAAELARNLGS</sequence>
<proteinExistence type="predicted"/>